<sequence length="163" mass="18779">MNNYRIFFFSILSILLFNCNNESDLNVLFTNADIVKIDGNSSKTWKVENYYNNYNSKILNELNDCFVDDTFTFYKDNNIAEAKLGNISCFFNNPTEEAASLKYTLDNSRGRIFINISRGESFNGEFQSRLTILELQELSDNRMLFASGEKGNYMQTLILTAVN</sequence>
<keyword evidence="4" id="KW-1185">Reference proteome</keyword>
<dbReference type="AlphaFoldDB" id="A0A0M9CHJ5"/>
<dbReference type="OrthoDB" id="1426257at2"/>
<evidence type="ECO:0008006" key="5">
    <source>
        <dbReference type="Google" id="ProtNLM"/>
    </source>
</evidence>
<dbReference type="Proteomes" id="UP000037716">
    <property type="component" value="Unassembled WGS sequence"/>
</dbReference>
<dbReference type="STRING" id="1300348.I602_2193"/>
<evidence type="ECO:0000313" key="3">
    <source>
        <dbReference type="Proteomes" id="UP000037716"/>
    </source>
</evidence>
<dbReference type="Proteomes" id="UP000183071">
    <property type="component" value="Unassembled WGS sequence"/>
</dbReference>
<dbReference type="EMBL" id="LGBR01000001">
    <property type="protein sequence ID" value="KOY52633.1"/>
    <property type="molecule type" value="Genomic_DNA"/>
</dbReference>
<dbReference type="RefSeq" id="WP_143032720.1">
    <property type="nucleotide sequence ID" value="NZ_FNUE01000002.1"/>
</dbReference>
<dbReference type="PATRIC" id="fig|1300348.6.peg.2194"/>
<evidence type="ECO:0000313" key="4">
    <source>
        <dbReference type="Proteomes" id="UP000183071"/>
    </source>
</evidence>
<reference evidence="2 4" key="2">
    <citation type="submission" date="2016-10" db="EMBL/GenBank/DDBJ databases">
        <authorList>
            <person name="Varghese N."/>
            <person name="Submissions S."/>
        </authorList>
    </citation>
    <scope>NUCLEOTIDE SEQUENCE [LARGE SCALE GENOMIC DNA]</scope>
    <source>
        <strain evidence="2 4">DSW-5</strain>
    </source>
</reference>
<comment type="caution">
    <text evidence="1">The sequence shown here is derived from an EMBL/GenBank/DDBJ whole genome shotgun (WGS) entry which is preliminary data.</text>
</comment>
<evidence type="ECO:0000313" key="2">
    <source>
        <dbReference type="EMBL" id="SEE49381.1"/>
    </source>
</evidence>
<organism evidence="1 3">
    <name type="scientific">Polaribacter dokdonensis DSW-5</name>
    <dbReference type="NCBI Taxonomy" id="1300348"/>
    <lineage>
        <taxon>Bacteria</taxon>
        <taxon>Pseudomonadati</taxon>
        <taxon>Bacteroidota</taxon>
        <taxon>Flavobacteriia</taxon>
        <taxon>Flavobacteriales</taxon>
        <taxon>Flavobacteriaceae</taxon>
    </lineage>
</organism>
<accession>A0A0M9CHJ5</accession>
<reference evidence="1 3" key="1">
    <citation type="submission" date="2015-07" db="EMBL/GenBank/DDBJ databases">
        <title>Genome of Polaribacter dokdonenesis DSW-5, isolated from seawater off Dokdo in Korea.</title>
        <authorList>
            <person name="Yoon K."/>
            <person name="Song J.Y."/>
            <person name="Kim J.F."/>
        </authorList>
    </citation>
    <scope>NUCLEOTIDE SEQUENCE [LARGE SCALE GENOMIC DNA]</scope>
    <source>
        <strain evidence="1 3">DSW-5</strain>
    </source>
</reference>
<gene>
    <name evidence="1" type="ORF">I602_2193</name>
    <name evidence="2" type="ORF">SAMN05444353_1967</name>
</gene>
<name>A0A0M9CHJ5_9FLAO</name>
<evidence type="ECO:0000313" key="1">
    <source>
        <dbReference type="EMBL" id="KOY52633.1"/>
    </source>
</evidence>
<dbReference type="EMBL" id="FNUE01000002">
    <property type="protein sequence ID" value="SEE49381.1"/>
    <property type="molecule type" value="Genomic_DNA"/>
</dbReference>
<protein>
    <recommendedName>
        <fullName evidence="5">Lipocalin-like domain-containing protein</fullName>
    </recommendedName>
</protein>
<proteinExistence type="predicted"/>